<accession>A9DL00</accession>
<proteinExistence type="predicted"/>
<evidence type="ECO:0000313" key="1">
    <source>
        <dbReference type="EMBL" id="EDP98442.1"/>
    </source>
</evidence>
<dbReference type="STRING" id="391587.KAOT1_14532"/>
<gene>
    <name evidence="1" type="ORF">KAOT1_14532</name>
</gene>
<evidence type="ECO:0000313" key="2">
    <source>
        <dbReference type="Proteomes" id="UP000002945"/>
    </source>
</evidence>
<dbReference type="RefSeq" id="WP_007095453.1">
    <property type="nucleotide sequence ID" value="NZ_DS544873.1"/>
</dbReference>
<name>A9DL00_9FLAO</name>
<reference evidence="1 2" key="1">
    <citation type="journal article" date="2011" name="J. Bacteriol.">
        <title>Genome sequence of the algicidal bacterium Kordia algicida OT-1.</title>
        <authorList>
            <person name="Lee H.S."/>
            <person name="Kang S.G."/>
            <person name="Kwon K.K."/>
            <person name="Lee J.H."/>
            <person name="Kim S.J."/>
        </authorList>
    </citation>
    <scope>NUCLEOTIDE SEQUENCE [LARGE SCALE GENOMIC DNA]</scope>
    <source>
        <strain evidence="1 2">OT-1</strain>
    </source>
</reference>
<dbReference type="HOGENOM" id="CLU_3026371_0_0_10"/>
<dbReference type="EMBL" id="ABIB01000001">
    <property type="protein sequence ID" value="EDP98442.1"/>
    <property type="molecule type" value="Genomic_DNA"/>
</dbReference>
<organism evidence="1 2">
    <name type="scientific">Kordia algicida OT-1</name>
    <dbReference type="NCBI Taxonomy" id="391587"/>
    <lineage>
        <taxon>Bacteria</taxon>
        <taxon>Pseudomonadati</taxon>
        <taxon>Bacteroidota</taxon>
        <taxon>Flavobacteriia</taxon>
        <taxon>Flavobacteriales</taxon>
        <taxon>Flavobacteriaceae</taxon>
        <taxon>Kordia</taxon>
    </lineage>
</organism>
<comment type="caution">
    <text evidence="1">The sequence shown here is derived from an EMBL/GenBank/DDBJ whole genome shotgun (WGS) entry which is preliminary data.</text>
</comment>
<dbReference type="Proteomes" id="UP000002945">
    <property type="component" value="Unassembled WGS sequence"/>
</dbReference>
<protein>
    <submittedName>
        <fullName evidence="1">Uncharacterized protein</fullName>
    </submittedName>
</protein>
<sequence length="55" mass="6137">MGFFDFFKRKNDASSQKEVSNTGISPAYKVVSTYNKYTKLFVNMMASGNYAPIAA</sequence>
<keyword evidence="2" id="KW-1185">Reference proteome</keyword>
<dbReference type="AlphaFoldDB" id="A9DL00"/>